<comment type="caution">
    <text evidence="2">The sequence shown here is derived from an EMBL/GenBank/DDBJ whole genome shotgun (WGS) entry which is preliminary data.</text>
</comment>
<name>A0A835V477_VANPL</name>
<reference evidence="2 3" key="1">
    <citation type="journal article" date="2020" name="Nat. Food">
        <title>A phased Vanilla planifolia genome enables genetic improvement of flavour and production.</title>
        <authorList>
            <person name="Hasing T."/>
            <person name="Tang H."/>
            <person name="Brym M."/>
            <person name="Khazi F."/>
            <person name="Huang T."/>
            <person name="Chambers A.H."/>
        </authorList>
    </citation>
    <scope>NUCLEOTIDE SEQUENCE [LARGE SCALE GENOMIC DNA]</scope>
    <source>
        <tissue evidence="2">Leaf</tissue>
    </source>
</reference>
<dbReference type="EMBL" id="JADCNM010000005">
    <property type="protein sequence ID" value="KAG0483115.1"/>
    <property type="molecule type" value="Genomic_DNA"/>
</dbReference>
<sequence length="145" mass="15722">MAAGVLRREFILRSPRVYKEYRDFIINKYWKPSRRLTFTERWDLINFSASDGKERPQQPAENGGGPVVVVEDGPAAGVRVIPAMSSSSSAATEQPGGDSGFRLPPLASYSDSFGDWRLGSGLVCGSCGDQSCGGFNVSLKMVARL</sequence>
<protein>
    <submittedName>
        <fullName evidence="2">Uncharacterized protein</fullName>
    </submittedName>
</protein>
<accession>A0A835V477</accession>
<organism evidence="2 3">
    <name type="scientific">Vanilla planifolia</name>
    <name type="common">Vanilla</name>
    <dbReference type="NCBI Taxonomy" id="51239"/>
    <lineage>
        <taxon>Eukaryota</taxon>
        <taxon>Viridiplantae</taxon>
        <taxon>Streptophyta</taxon>
        <taxon>Embryophyta</taxon>
        <taxon>Tracheophyta</taxon>
        <taxon>Spermatophyta</taxon>
        <taxon>Magnoliopsida</taxon>
        <taxon>Liliopsida</taxon>
        <taxon>Asparagales</taxon>
        <taxon>Orchidaceae</taxon>
        <taxon>Vanilloideae</taxon>
        <taxon>Vanilleae</taxon>
        <taxon>Vanilla</taxon>
    </lineage>
</organism>
<evidence type="ECO:0000313" key="3">
    <source>
        <dbReference type="Proteomes" id="UP000639772"/>
    </source>
</evidence>
<dbReference type="OrthoDB" id="118550at2759"/>
<gene>
    <name evidence="2" type="ORF">HPP92_011199</name>
</gene>
<feature type="region of interest" description="Disordered" evidence="1">
    <location>
        <begin position="49"/>
        <end position="68"/>
    </location>
</feature>
<evidence type="ECO:0000313" key="2">
    <source>
        <dbReference type="EMBL" id="KAG0483115.1"/>
    </source>
</evidence>
<dbReference type="Proteomes" id="UP000639772">
    <property type="component" value="Unassembled WGS sequence"/>
</dbReference>
<proteinExistence type="predicted"/>
<dbReference type="AlphaFoldDB" id="A0A835V477"/>
<evidence type="ECO:0000256" key="1">
    <source>
        <dbReference type="SAM" id="MobiDB-lite"/>
    </source>
</evidence>
<feature type="region of interest" description="Disordered" evidence="1">
    <location>
        <begin position="84"/>
        <end position="103"/>
    </location>
</feature>